<evidence type="ECO:0000313" key="2">
    <source>
        <dbReference type="EMBL" id="KAK4223752.1"/>
    </source>
</evidence>
<dbReference type="AlphaFoldDB" id="A0AAN7BI79"/>
<dbReference type="EMBL" id="MU865415">
    <property type="protein sequence ID" value="KAK4223752.1"/>
    <property type="molecule type" value="Genomic_DNA"/>
</dbReference>
<comment type="caution">
    <text evidence="2">The sequence shown here is derived from an EMBL/GenBank/DDBJ whole genome shotgun (WGS) entry which is preliminary data.</text>
</comment>
<name>A0AAN7BI79_9PEZI</name>
<evidence type="ECO:0000256" key="1">
    <source>
        <dbReference type="SAM" id="MobiDB-lite"/>
    </source>
</evidence>
<dbReference type="Proteomes" id="UP001301958">
    <property type="component" value="Unassembled WGS sequence"/>
</dbReference>
<proteinExistence type="predicted"/>
<reference evidence="2" key="2">
    <citation type="submission" date="2023-05" db="EMBL/GenBank/DDBJ databases">
        <authorList>
            <consortium name="Lawrence Berkeley National Laboratory"/>
            <person name="Steindorff A."/>
            <person name="Hensen N."/>
            <person name="Bonometti L."/>
            <person name="Westerberg I."/>
            <person name="Brannstrom I.O."/>
            <person name="Guillou S."/>
            <person name="Cros-Aarteil S."/>
            <person name="Calhoun S."/>
            <person name="Haridas S."/>
            <person name="Kuo A."/>
            <person name="Mondo S."/>
            <person name="Pangilinan J."/>
            <person name="Riley R."/>
            <person name="Labutti K."/>
            <person name="Andreopoulos B."/>
            <person name="Lipzen A."/>
            <person name="Chen C."/>
            <person name="Yanf M."/>
            <person name="Daum C."/>
            <person name="Ng V."/>
            <person name="Clum A."/>
            <person name="Ohm R."/>
            <person name="Martin F."/>
            <person name="Silar P."/>
            <person name="Natvig D."/>
            <person name="Lalanne C."/>
            <person name="Gautier V."/>
            <person name="Ament-Velasquez S.L."/>
            <person name="Kruys A."/>
            <person name="Hutchinson M.I."/>
            <person name="Powell A.J."/>
            <person name="Barry K."/>
            <person name="Miller A.N."/>
            <person name="Grigoriev I.V."/>
            <person name="Debuchy R."/>
            <person name="Gladieux P."/>
            <person name="Thoren M.H."/>
            <person name="Johannesson H."/>
        </authorList>
    </citation>
    <scope>NUCLEOTIDE SEQUENCE</scope>
    <source>
        <strain evidence="2">CBS 990.96</strain>
    </source>
</reference>
<evidence type="ECO:0000313" key="3">
    <source>
        <dbReference type="Proteomes" id="UP001301958"/>
    </source>
</evidence>
<reference evidence="2" key="1">
    <citation type="journal article" date="2023" name="Mol. Phylogenet. Evol.">
        <title>Genome-scale phylogeny and comparative genomics of the fungal order Sordariales.</title>
        <authorList>
            <person name="Hensen N."/>
            <person name="Bonometti L."/>
            <person name="Westerberg I."/>
            <person name="Brannstrom I.O."/>
            <person name="Guillou S."/>
            <person name="Cros-Aarteil S."/>
            <person name="Calhoun S."/>
            <person name="Haridas S."/>
            <person name="Kuo A."/>
            <person name="Mondo S."/>
            <person name="Pangilinan J."/>
            <person name="Riley R."/>
            <person name="LaButti K."/>
            <person name="Andreopoulos B."/>
            <person name="Lipzen A."/>
            <person name="Chen C."/>
            <person name="Yan M."/>
            <person name="Daum C."/>
            <person name="Ng V."/>
            <person name="Clum A."/>
            <person name="Steindorff A."/>
            <person name="Ohm R.A."/>
            <person name="Martin F."/>
            <person name="Silar P."/>
            <person name="Natvig D.O."/>
            <person name="Lalanne C."/>
            <person name="Gautier V."/>
            <person name="Ament-Velasquez S.L."/>
            <person name="Kruys A."/>
            <person name="Hutchinson M.I."/>
            <person name="Powell A.J."/>
            <person name="Barry K."/>
            <person name="Miller A.N."/>
            <person name="Grigoriev I.V."/>
            <person name="Debuchy R."/>
            <person name="Gladieux P."/>
            <person name="Hiltunen Thoren M."/>
            <person name="Johannesson H."/>
        </authorList>
    </citation>
    <scope>NUCLEOTIDE SEQUENCE</scope>
    <source>
        <strain evidence="2">CBS 990.96</strain>
    </source>
</reference>
<feature type="region of interest" description="Disordered" evidence="1">
    <location>
        <begin position="98"/>
        <end position="122"/>
    </location>
</feature>
<gene>
    <name evidence="2" type="ORF">QBC38DRAFT_458996</name>
</gene>
<sequence>MQCFGHLDVQESAAHGSPTILPYSKPLSHAIITSIIRVCYLYESKDDQVPDLRQSEFWLNIHSAAVILCSSLPVYSPLSKVAGRILAKLRDRCKSSLGALRKKTTQPRESLDSSSSVSSPASHSCWFDGDSNRQPEAQAGVVWYYPYS</sequence>
<keyword evidence="3" id="KW-1185">Reference proteome</keyword>
<accession>A0AAN7BI79</accession>
<feature type="compositionally biased region" description="Low complexity" evidence="1">
    <location>
        <begin position="112"/>
        <end position="122"/>
    </location>
</feature>
<organism evidence="2 3">
    <name type="scientific">Podospora fimiseda</name>
    <dbReference type="NCBI Taxonomy" id="252190"/>
    <lineage>
        <taxon>Eukaryota</taxon>
        <taxon>Fungi</taxon>
        <taxon>Dikarya</taxon>
        <taxon>Ascomycota</taxon>
        <taxon>Pezizomycotina</taxon>
        <taxon>Sordariomycetes</taxon>
        <taxon>Sordariomycetidae</taxon>
        <taxon>Sordariales</taxon>
        <taxon>Podosporaceae</taxon>
        <taxon>Podospora</taxon>
    </lineage>
</organism>
<protein>
    <submittedName>
        <fullName evidence="2">Uncharacterized protein</fullName>
    </submittedName>
</protein>